<dbReference type="AlphaFoldDB" id="S0KF97"/>
<evidence type="ECO:0000313" key="2">
    <source>
        <dbReference type="EMBL" id="EOW80137.1"/>
    </source>
</evidence>
<evidence type="ECO:0000313" key="3">
    <source>
        <dbReference type="Proteomes" id="UP000014113"/>
    </source>
</evidence>
<sequence length="393" mass="45942">MKTNLLDLLAKYRKNQATPEEIAYIKERLAEFQELQDLALEEEKIDWEELDLSLEDEQLKQKINRQIKKNYFKTILTTIGLLLVLLGVSAIVLPKLVDKFYYDPITEQGEKLSPFTLSLVVANELQQPYRSLNEIKIDALGFGNYDIYINFTEEGQSNTNYEPLSKMQLRKGRMLQVDTSIFRKTASLLRLPKQSSATAKEMFALQKEHMLQQLATLPPYSQIYASLAFEPNMDLAQVKKLDEEKNTHIYWYGVQPPNDQTSIMGFAAYGGVPYTLMFNNEAKNYLNQLNQTYPYLFIGIKNGEEYPENYQFLRFQSMLAFMLDHEADYQQLFHQEYLTKEIKAYQRLLKDEANFKISSIYMVTTVDSLKKILTEHPECFAKIQQIELYNQNF</sequence>
<keyword evidence="3" id="KW-1185">Reference proteome</keyword>
<dbReference type="eggNOG" id="ENOG50307X6">
    <property type="taxonomic scope" value="Bacteria"/>
</dbReference>
<gene>
    <name evidence="2" type="ORF">I568_02216</name>
</gene>
<name>S0KF97_9ENTE</name>
<dbReference type="STRING" id="1121865.OMW_01910"/>
<comment type="caution">
    <text evidence="2">The sequence shown here is derived from an EMBL/GenBank/DDBJ whole genome shotgun (WGS) entry which is preliminary data.</text>
</comment>
<keyword evidence="1" id="KW-1133">Transmembrane helix</keyword>
<keyword evidence="1" id="KW-0812">Transmembrane</keyword>
<proteinExistence type="predicted"/>
<dbReference type="Proteomes" id="UP000014113">
    <property type="component" value="Unassembled WGS sequence"/>
</dbReference>
<reference evidence="2 3" key="1">
    <citation type="submission" date="2013-03" db="EMBL/GenBank/DDBJ databases">
        <title>The Genome Sequence of Enterococcus columbae ATCC_51263 (PacBio/Illumina hybrid assembly).</title>
        <authorList>
            <consortium name="The Broad Institute Genomics Platform"/>
            <consortium name="The Broad Institute Genome Sequencing Center for Infectious Disease"/>
            <person name="Earl A."/>
            <person name="Russ C."/>
            <person name="Gilmore M."/>
            <person name="Surin D."/>
            <person name="Walker B."/>
            <person name="Young S."/>
            <person name="Zeng Q."/>
            <person name="Gargeya S."/>
            <person name="Fitzgerald M."/>
            <person name="Haas B."/>
            <person name="Abouelleil A."/>
            <person name="Allen A.W."/>
            <person name="Alvarado L."/>
            <person name="Arachchi H.M."/>
            <person name="Berlin A.M."/>
            <person name="Chapman S.B."/>
            <person name="Gainer-Dewar J."/>
            <person name="Goldberg J."/>
            <person name="Griggs A."/>
            <person name="Gujja S."/>
            <person name="Hansen M."/>
            <person name="Howarth C."/>
            <person name="Imamovic A."/>
            <person name="Ireland A."/>
            <person name="Larimer J."/>
            <person name="McCowan C."/>
            <person name="Murphy C."/>
            <person name="Pearson M."/>
            <person name="Poon T.W."/>
            <person name="Priest M."/>
            <person name="Roberts A."/>
            <person name="Saif S."/>
            <person name="Shea T."/>
            <person name="Sisk P."/>
            <person name="Sykes S."/>
            <person name="Wortman J."/>
            <person name="Nusbaum C."/>
            <person name="Birren B."/>
        </authorList>
    </citation>
    <scope>NUCLEOTIDE SEQUENCE [LARGE SCALE GENOMIC DNA]</scope>
    <source>
        <strain evidence="2 3">ATCC 51263</strain>
    </source>
</reference>
<keyword evidence="1" id="KW-0472">Membrane</keyword>
<protein>
    <recommendedName>
        <fullName evidence="4">Sigma factor regulator C-terminal domain-containing protein</fullName>
    </recommendedName>
</protein>
<dbReference type="EMBL" id="ASWJ01000010">
    <property type="protein sequence ID" value="EOW80137.1"/>
    <property type="molecule type" value="Genomic_DNA"/>
</dbReference>
<organism evidence="2 3">
    <name type="scientific">Enterococcus columbae DSM 7374 = ATCC 51263</name>
    <dbReference type="NCBI Taxonomy" id="1121865"/>
    <lineage>
        <taxon>Bacteria</taxon>
        <taxon>Bacillati</taxon>
        <taxon>Bacillota</taxon>
        <taxon>Bacilli</taxon>
        <taxon>Lactobacillales</taxon>
        <taxon>Enterococcaceae</taxon>
        <taxon>Enterococcus</taxon>
    </lineage>
</organism>
<dbReference type="PATRIC" id="fig|1121865.3.peg.1854"/>
<evidence type="ECO:0000256" key="1">
    <source>
        <dbReference type="SAM" id="Phobius"/>
    </source>
</evidence>
<dbReference type="RefSeq" id="WP_016184016.1">
    <property type="nucleotide sequence ID" value="NZ_JXKI01000027.1"/>
</dbReference>
<evidence type="ECO:0008006" key="4">
    <source>
        <dbReference type="Google" id="ProtNLM"/>
    </source>
</evidence>
<feature type="transmembrane region" description="Helical" evidence="1">
    <location>
        <begin position="71"/>
        <end position="93"/>
    </location>
</feature>
<accession>S0KF97</accession>